<keyword evidence="11" id="KW-1185">Reference proteome</keyword>
<feature type="transmembrane region" description="Helical" evidence="7">
    <location>
        <begin position="62"/>
        <end position="79"/>
    </location>
</feature>
<dbReference type="InterPro" id="IPR058533">
    <property type="entry name" value="Cation_efflux_TM"/>
</dbReference>
<dbReference type="Gene3D" id="1.20.1510.10">
    <property type="entry name" value="Cation efflux protein transmembrane domain"/>
    <property type="match status" value="1"/>
</dbReference>
<keyword evidence="3" id="KW-0813">Transport</keyword>
<evidence type="ECO:0000256" key="3">
    <source>
        <dbReference type="ARBA" id="ARBA00022448"/>
    </source>
</evidence>
<name>A0ABM7XAF3_9BACT</name>
<feature type="domain" description="Cation efflux protein transmembrane" evidence="8">
    <location>
        <begin position="35"/>
        <end position="233"/>
    </location>
</feature>
<evidence type="ECO:0000313" key="10">
    <source>
        <dbReference type="EMBL" id="BDG08831.1"/>
    </source>
</evidence>
<feature type="transmembrane region" description="Helical" evidence="7">
    <location>
        <begin position="130"/>
        <end position="150"/>
    </location>
</feature>
<dbReference type="InterPro" id="IPR027469">
    <property type="entry name" value="Cation_efflux_TMD_sf"/>
</dbReference>
<dbReference type="SUPFAM" id="SSF160240">
    <property type="entry name" value="Cation efflux protein cytoplasmic domain-like"/>
    <property type="match status" value="1"/>
</dbReference>
<dbReference type="Pfam" id="PF16916">
    <property type="entry name" value="ZT_dimer"/>
    <property type="match status" value="1"/>
</dbReference>
<organism evidence="10 11">
    <name type="scientific">Anaeromyxobacter paludicola</name>
    <dbReference type="NCBI Taxonomy" id="2918171"/>
    <lineage>
        <taxon>Bacteria</taxon>
        <taxon>Pseudomonadati</taxon>
        <taxon>Myxococcota</taxon>
        <taxon>Myxococcia</taxon>
        <taxon>Myxococcales</taxon>
        <taxon>Cystobacterineae</taxon>
        <taxon>Anaeromyxobacteraceae</taxon>
        <taxon>Anaeromyxobacter</taxon>
    </lineage>
</organism>
<feature type="transmembrane region" description="Helical" evidence="7">
    <location>
        <begin position="36"/>
        <end position="56"/>
    </location>
</feature>
<evidence type="ECO:0000256" key="4">
    <source>
        <dbReference type="ARBA" id="ARBA00022692"/>
    </source>
</evidence>
<comment type="subcellular location">
    <subcellularLocation>
        <location evidence="1">Membrane</location>
        <topology evidence="1">Multi-pass membrane protein</topology>
    </subcellularLocation>
</comment>
<evidence type="ECO:0000256" key="5">
    <source>
        <dbReference type="ARBA" id="ARBA00022989"/>
    </source>
</evidence>
<comment type="similarity">
    <text evidence="2">Belongs to the cation diffusion facilitator (CDF) transporter (TC 2.A.4) family.</text>
</comment>
<dbReference type="InterPro" id="IPR027470">
    <property type="entry name" value="Cation_efflux_CTD"/>
</dbReference>
<evidence type="ECO:0000259" key="8">
    <source>
        <dbReference type="Pfam" id="PF01545"/>
    </source>
</evidence>
<feature type="domain" description="Cation efflux protein cytoplasmic" evidence="9">
    <location>
        <begin position="247"/>
        <end position="312"/>
    </location>
</feature>
<evidence type="ECO:0000256" key="7">
    <source>
        <dbReference type="SAM" id="Phobius"/>
    </source>
</evidence>
<keyword evidence="6 7" id="KW-0472">Membrane</keyword>
<dbReference type="PANTHER" id="PTHR43840">
    <property type="entry name" value="MITOCHONDRIAL METAL TRANSPORTER 1-RELATED"/>
    <property type="match status" value="1"/>
</dbReference>
<protein>
    <recommendedName>
        <fullName evidence="12">Cation diffusion facilitator family transporter</fullName>
    </recommendedName>
</protein>
<proteinExistence type="inferred from homology"/>
<feature type="transmembrane region" description="Helical" evidence="7">
    <location>
        <begin position="100"/>
        <end position="118"/>
    </location>
</feature>
<dbReference type="InterPro" id="IPR036837">
    <property type="entry name" value="Cation_efflux_CTD_sf"/>
</dbReference>
<dbReference type="Proteomes" id="UP001162734">
    <property type="component" value="Chromosome"/>
</dbReference>
<accession>A0ABM7XAF3</accession>
<evidence type="ECO:0000259" key="9">
    <source>
        <dbReference type="Pfam" id="PF16916"/>
    </source>
</evidence>
<evidence type="ECO:0000313" key="11">
    <source>
        <dbReference type="Proteomes" id="UP001162734"/>
    </source>
</evidence>
<dbReference type="InterPro" id="IPR050291">
    <property type="entry name" value="CDF_Transporter"/>
</dbReference>
<evidence type="ECO:0008006" key="12">
    <source>
        <dbReference type="Google" id="ProtNLM"/>
    </source>
</evidence>
<dbReference type="EMBL" id="AP025592">
    <property type="protein sequence ID" value="BDG08831.1"/>
    <property type="molecule type" value="Genomic_DNA"/>
</dbReference>
<dbReference type="RefSeq" id="WP_248346090.1">
    <property type="nucleotide sequence ID" value="NZ_AP025592.1"/>
</dbReference>
<gene>
    <name evidence="10" type="ORF">AMPC_19440</name>
</gene>
<dbReference type="Gene3D" id="3.30.70.1350">
    <property type="entry name" value="Cation efflux protein, cytoplasmic domain"/>
    <property type="match status" value="1"/>
</dbReference>
<evidence type="ECO:0000256" key="2">
    <source>
        <dbReference type="ARBA" id="ARBA00008114"/>
    </source>
</evidence>
<dbReference type="Pfam" id="PF01545">
    <property type="entry name" value="Cation_efflux"/>
    <property type="match status" value="1"/>
</dbReference>
<sequence>MGELGREELAEAGRGSAVDQEALAEQEKRRVASSSVAAAVLLTGMKIAVGIATGSIGILSEAAHSGLDLVAAAVTLWAVRASSAPADRRHPYGHGKIENFSALFETGLLLATCAWIVYEAAKRLLFEEAHVAATPWAFAVMGISIVVDVSRSRALARAARKHRSQALEADALHFSTDVWSSCVVIGGLALVWAGQRFGVAWLARADAVAAVGVAGVALVVSLRLGKKSVDDLLDAAPTGLLERVAHAAAVDGVRSVLQARVRQSGPYAFADVTVQVSPGLSLAEAHALAHAVEAAVRARVPGVDVVVHAEPEAAVTGAAASAPSGPAGHRR</sequence>
<feature type="transmembrane region" description="Helical" evidence="7">
    <location>
        <begin position="171"/>
        <end position="193"/>
    </location>
</feature>
<dbReference type="SUPFAM" id="SSF161111">
    <property type="entry name" value="Cation efflux protein transmembrane domain-like"/>
    <property type="match status" value="1"/>
</dbReference>
<keyword evidence="4 7" id="KW-0812">Transmembrane</keyword>
<dbReference type="PANTHER" id="PTHR43840:SF15">
    <property type="entry name" value="MITOCHONDRIAL METAL TRANSPORTER 1-RELATED"/>
    <property type="match status" value="1"/>
</dbReference>
<evidence type="ECO:0000256" key="6">
    <source>
        <dbReference type="ARBA" id="ARBA00023136"/>
    </source>
</evidence>
<evidence type="ECO:0000256" key="1">
    <source>
        <dbReference type="ARBA" id="ARBA00004141"/>
    </source>
</evidence>
<dbReference type="NCBIfam" id="TIGR01297">
    <property type="entry name" value="CDF"/>
    <property type="match status" value="1"/>
</dbReference>
<keyword evidence="5 7" id="KW-1133">Transmembrane helix</keyword>
<feature type="transmembrane region" description="Helical" evidence="7">
    <location>
        <begin position="199"/>
        <end position="220"/>
    </location>
</feature>
<dbReference type="InterPro" id="IPR002524">
    <property type="entry name" value="Cation_efflux"/>
</dbReference>
<reference evidence="11" key="1">
    <citation type="journal article" date="2022" name="Int. J. Syst. Evol. Microbiol.">
        <title>Anaeromyxobacter oryzae sp. nov., Anaeromyxobacter diazotrophicus sp. nov. and Anaeromyxobacter paludicola sp. nov., isolated from paddy soils.</title>
        <authorList>
            <person name="Itoh H."/>
            <person name="Xu Z."/>
            <person name="Mise K."/>
            <person name="Masuda Y."/>
            <person name="Ushijima N."/>
            <person name="Hayakawa C."/>
            <person name="Shiratori Y."/>
            <person name="Senoo K."/>
        </authorList>
    </citation>
    <scope>NUCLEOTIDE SEQUENCE [LARGE SCALE GENOMIC DNA]</scope>
    <source>
        <strain evidence="11">Red630</strain>
    </source>
</reference>